<feature type="domain" description="2-oxoacid dehydrogenase acyltransferase catalytic" evidence="7">
    <location>
        <begin position="137"/>
        <end position="360"/>
    </location>
</feature>
<dbReference type="Pfam" id="PF00364">
    <property type="entry name" value="Biotin_lipoyl"/>
    <property type="match status" value="1"/>
</dbReference>
<dbReference type="InterPro" id="IPR003016">
    <property type="entry name" value="2-oxoA_DH_lipoyl-BS"/>
</dbReference>
<dbReference type="PROSITE" id="PS00189">
    <property type="entry name" value="LIPOYL"/>
    <property type="match status" value="1"/>
</dbReference>
<dbReference type="GO" id="GO:0031405">
    <property type="term" value="F:lipoic acid binding"/>
    <property type="evidence" value="ECO:0007669"/>
    <property type="project" value="TreeGrafter"/>
</dbReference>
<dbReference type="EMBL" id="SZQA01000048">
    <property type="protein sequence ID" value="TKK81096.1"/>
    <property type="molecule type" value="Genomic_DNA"/>
</dbReference>
<feature type="domain" description="Lipoyl-binding" evidence="8">
    <location>
        <begin position="3"/>
        <end position="63"/>
    </location>
</feature>
<dbReference type="SUPFAM" id="SSF52777">
    <property type="entry name" value="CoA-dependent acyltransferases"/>
    <property type="match status" value="1"/>
</dbReference>
<protein>
    <recommendedName>
        <fullName evidence="6">Dihydrolipoamide acetyltransferase component of pyruvate dehydrogenase complex</fullName>
        <ecNumber evidence="6">2.3.1.-</ecNumber>
    </recommendedName>
</protein>
<dbReference type="InterPro" id="IPR011053">
    <property type="entry name" value="Single_hybrid_motif"/>
</dbReference>
<dbReference type="PANTHER" id="PTHR43178:SF5">
    <property type="entry name" value="LIPOAMIDE ACYLTRANSFERASE COMPONENT OF BRANCHED-CHAIN ALPHA-KETO ACID DEHYDROGENASE COMPLEX, MITOCHONDRIAL"/>
    <property type="match status" value="1"/>
</dbReference>
<dbReference type="InterPro" id="IPR001078">
    <property type="entry name" value="2-oxoacid_DH_actylTfrase"/>
</dbReference>
<evidence type="ECO:0000313" key="10">
    <source>
        <dbReference type="Proteomes" id="UP000308705"/>
    </source>
</evidence>
<accession>A0A4U3M1G5</accession>
<dbReference type="Proteomes" id="UP000308705">
    <property type="component" value="Unassembled WGS sequence"/>
</dbReference>
<keyword evidence="3 6" id="KW-0808">Transferase</keyword>
<dbReference type="SUPFAM" id="SSF51230">
    <property type="entry name" value="Single hybrid motif"/>
    <property type="match status" value="1"/>
</dbReference>
<dbReference type="AlphaFoldDB" id="A0A4U3M1G5"/>
<comment type="caution">
    <text evidence="9">The sequence shown here is derived from an EMBL/GenBank/DDBJ whole genome shotgun (WGS) entry which is preliminary data.</text>
</comment>
<evidence type="ECO:0000256" key="1">
    <source>
        <dbReference type="ARBA" id="ARBA00001938"/>
    </source>
</evidence>
<dbReference type="InterPro" id="IPR000089">
    <property type="entry name" value="Biotin_lipoyl"/>
</dbReference>
<evidence type="ECO:0000259" key="8">
    <source>
        <dbReference type="Pfam" id="PF00364"/>
    </source>
</evidence>
<name>A0A4U3M1G5_9ACTN</name>
<proteinExistence type="inferred from homology"/>
<dbReference type="RefSeq" id="WP_137251176.1">
    <property type="nucleotide sequence ID" value="NZ_SZQA01000048.1"/>
</dbReference>
<dbReference type="OrthoDB" id="3681540at2"/>
<dbReference type="InterPro" id="IPR023213">
    <property type="entry name" value="CAT-like_dom_sf"/>
</dbReference>
<evidence type="ECO:0000256" key="5">
    <source>
        <dbReference type="ARBA" id="ARBA00023315"/>
    </source>
</evidence>
<comment type="cofactor">
    <cofactor evidence="1 6">
        <name>(R)-lipoate</name>
        <dbReference type="ChEBI" id="CHEBI:83088"/>
    </cofactor>
</comment>
<evidence type="ECO:0000256" key="2">
    <source>
        <dbReference type="ARBA" id="ARBA00007317"/>
    </source>
</evidence>
<evidence type="ECO:0000256" key="4">
    <source>
        <dbReference type="ARBA" id="ARBA00022823"/>
    </source>
</evidence>
<sequence length="361" mass="39075">MTEFRIPKLNNNDDSYILVEWLAADGQEVRQGDPLVVIETSKTAEELESPADGTLVIRVHSGDCAPGELIAAIGAAVEVAEPVVPEVPPLASGEIDVVITRPAQALIEQHGIPLDRVRALGKKVVRAEDVASLADPREVVTLPRAQRQAADVVVLSHQTIPAAFTAVKADVTDTAKLTRDLSKHARTLIGLSELLVKAVADQRAEFPHLFASWLGDGRIRLAEGSHVGVTIDVGKGLFVPVVRDADVRPLDAVARELMDYRMTALRGSFRERDLEGANIAVTLHSEAGVEFAIPIIYPGHVAALSLASTQQEVQPGDEGFMVRQTVRIGLAFDHRVVNGRDAALFLGAVKRLLEEPRRWLE</sequence>
<dbReference type="InterPro" id="IPR050743">
    <property type="entry name" value="2-oxoacid_DH_E2_comp"/>
</dbReference>
<dbReference type="Pfam" id="PF00198">
    <property type="entry name" value="2-oxoacid_dh"/>
    <property type="match status" value="1"/>
</dbReference>
<dbReference type="GO" id="GO:0016407">
    <property type="term" value="F:acetyltransferase activity"/>
    <property type="evidence" value="ECO:0007669"/>
    <property type="project" value="TreeGrafter"/>
</dbReference>
<dbReference type="CDD" id="cd06849">
    <property type="entry name" value="lipoyl_domain"/>
    <property type="match status" value="1"/>
</dbReference>
<dbReference type="EC" id="2.3.1.-" evidence="6"/>
<gene>
    <name evidence="9" type="ORF">FDA94_34075</name>
</gene>
<keyword evidence="10" id="KW-1185">Reference proteome</keyword>
<evidence type="ECO:0000259" key="7">
    <source>
        <dbReference type="Pfam" id="PF00198"/>
    </source>
</evidence>
<reference evidence="9 10" key="1">
    <citation type="submission" date="2019-04" db="EMBL/GenBank/DDBJ databases">
        <title>Herbidospora sp. NEAU-GS14.nov., a novel actinomycete isolated from soil.</title>
        <authorList>
            <person name="Han L."/>
        </authorList>
    </citation>
    <scope>NUCLEOTIDE SEQUENCE [LARGE SCALE GENOMIC DNA]</scope>
    <source>
        <strain evidence="9 10">NEAU-GS14</strain>
    </source>
</reference>
<evidence type="ECO:0000256" key="3">
    <source>
        <dbReference type="ARBA" id="ARBA00022679"/>
    </source>
</evidence>
<dbReference type="Gene3D" id="3.30.559.10">
    <property type="entry name" value="Chloramphenicol acetyltransferase-like domain"/>
    <property type="match status" value="1"/>
</dbReference>
<dbReference type="Gene3D" id="2.40.50.100">
    <property type="match status" value="1"/>
</dbReference>
<keyword evidence="4 6" id="KW-0450">Lipoyl</keyword>
<dbReference type="GO" id="GO:0005737">
    <property type="term" value="C:cytoplasm"/>
    <property type="evidence" value="ECO:0007669"/>
    <property type="project" value="TreeGrafter"/>
</dbReference>
<dbReference type="PANTHER" id="PTHR43178">
    <property type="entry name" value="DIHYDROLIPOAMIDE ACETYLTRANSFERASE COMPONENT OF PYRUVATE DEHYDROGENASE COMPLEX"/>
    <property type="match status" value="1"/>
</dbReference>
<evidence type="ECO:0000256" key="6">
    <source>
        <dbReference type="RuleBase" id="RU003423"/>
    </source>
</evidence>
<organism evidence="9 10">
    <name type="scientific">Herbidospora galbida</name>
    <dbReference type="NCBI Taxonomy" id="2575442"/>
    <lineage>
        <taxon>Bacteria</taxon>
        <taxon>Bacillati</taxon>
        <taxon>Actinomycetota</taxon>
        <taxon>Actinomycetes</taxon>
        <taxon>Streptosporangiales</taxon>
        <taxon>Streptosporangiaceae</taxon>
        <taxon>Herbidospora</taxon>
    </lineage>
</organism>
<comment type="similarity">
    <text evidence="2 6">Belongs to the 2-oxoacid dehydrogenase family.</text>
</comment>
<evidence type="ECO:0000313" key="9">
    <source>
        <dbReference type="EMBL" id="TKK81096.1"/>
    </source>
</evidence>
<keyword evidence="5 6" id="KW-0012">Acyltransferase</keyword>